<dbReference type="EMBL" id="BAAAFH010000003">
    <property type="protein sequence ID" value="GAA0874214.1"/>
    <property type="molecule type" value="Genomic_DNA"/>
</dbReference>
<reference evidence="2 3" key="1">
    <citation type="journal article" date="2019" name="Int. J. Syst. Evol. Microbiol.">
        <title>The Global Catalogue of Microorganisms (GCM) 10K type strain sequencing project: providing services to taxonomists for standard genome sequencing and annotation.</title>
        <authorList>
            <consortium name="The Broad Institute Genomics Platform"/>
            <consortium name="The Broad Institute Genome Sequencing Center for Infectious Disease"/>
            <person name="Wu L."/>
            <person name="Ma J."/>
        </authorList>
    </citation>
    <scope>NUCLEOTIDE SEQUENCE [LARGE SCALE GENOMIC DNA]</scope>
    <source>
        <strain evidence="2 3">JCM 16083</strain>
    </source>
</reference>
<accession>A0ABN1MMK7</accession>
<dbReference type="Gene3D" id="3.60.110.10">
    <property type="entry name" value="Carbon-nitrogen hydrolase"/>
    <property type="match status" value="1"/>
</dbReference>
<dbReference type="Proteomes" id="UP001501126">
    <property type="component" value="Unassembled WGS sequence"/>
</dbReference>
<protein>
    <submittedName>
        <fullName evidence="2">Nitrilase family protein</fullName>
    </submittedName>
</protein>
<dbReference type="InterPro" id="IPR036526">
    <property type="entry name" value="C-N_Hydrolase_sf"/>
</dbReference>
<evidence type="ECO:0000259" key="1">
    <source>
        <dbReference type="PROSITE" id="PS50263"/>
    </source>
</evidence>
<gene>
    <name evidence="2" type="ORF">GCM10009118_06220</name>
</gene>
<dbReference type="SUPFAM" id="SSF56317">
    <property type="entry name" value="Carbon-nitrogen hydrolase"/>
    <property type="match status" value="1"/>
</dbReference>
<evidence type="ECO:0000313" key="3">
    <source>
        <dbReference type="Proteomes" id="UP001501126"/>
    </source>
</evidence>
<feature type="domain" description="CN hydrolase" evidence="1">
    <location>
        <begin position="4"/>
        <end position="243"/>
    </location>
</feature>
<comment type="caution">
    <text evidence="2">The sequence shown here is derived from an EMBL/GenBank/DDBJ whole genome shotgun (WGS) entry which is preliminary data.</text>
</comment>
<dbReference type="PANTHER" id="PTHR47799">
    <property type="entry name" value="OMEGA-AMIDASE YAFV"/>
    <property type="match status" value="1"/>
</dbReference>
<dbReference type="PANTHER" id="PTHR47799:SF1">
    <property type="entry name" value="OMEGA-AMIDASE YAFV"/>
    <property type="match status" value="1"/>
</dbReference>
<name>A0ABN1MMK7_9FLAO</name>
<dbReference type="Pfam" id="PF00795">
    <property type="entry name" value="CN_hydrolase"/>
    <property type="match status" value="1"/>
</dbReference>
<dbReference type="PROSITE" id="PS50263">
    <property type="entry name" value="CN_HYDROLASE"/>
    <property type="match status" value="1"/>
</dbReference>
<dbReference type="RefSeq" id="WP_343785041.1">
    <property type="nucleotide sequence ID" value="NZ_BAAAFH010000003.1"/>
</dbReference>
<dbReference type="InterPro" id="IPR052737">
    <property type="entry name" value="Omega-amidase_YafV"/>
</dbReference>
<proteinExistence type="predicted"/>
<keyword evidence="3" id="KW-1185">Reference proteome</keyword>
<evidence type="ECO:0000313" key="2">
    <source>
        <dbReference type="EMBL" id="GAA0874214.1"/>
    </source>
</evidence>
<sequence length="267" mass="30672">MSDLVVAGVQSRQFWEDKCKNLEHFENLLERSDLSDVDVLLFPEMFHTGFTMNAKPLAETMSQSEGVDWLKTVSTRYNCLTIASLIIEEEGLFYNRMVAVFPNGQLEKYDKMHLFSLAGEEKVFSPGMTEKILEFKGWRIKLQVCFDLRFPEGARNGIGKDGKPLYDLLVYNANWPTRRIKHWDILVPARAVENQCYVLAVNRVGTDGNGIEYDGHSQLVDAQGEVLQKYENSEEIVFTSVLSRTGLESLREKLAFLKDRKENVRIF</sequence>
<dbReference type="InterPro" id="IPR003010">
    <property type="entry name" value="C-N_Hydrolase"/>
</dbReference>
<organism evidence="2 3">
    <name type="scientific">Wandonia haliotis</name>
    <dbReference type="NCBI Taxonomy" id="574963"/>
    <lineage>
        <taxon>Bacteria</taxon>
        <taxon>Pseudomonadati</taxon>
        <taxon>Bacteroidota</taxon>
        <taxon>Flavobacteriia</taxon>
        <taxon>Flavobacteriales</taxon>
        <taxon>Crocinitomicaceae</taxon>
        <taxon>Wandonia</taxon>
    </lineage>
</organism>